<keyword evidence="14 16" id="KW-0868">Chloride</keyword>
<dbReference type="FunFam" id="1.10.3080.10:FF:000010">
    <property type="entry name" value="Voltage-gated ClC-type chloride channel ClcB"/>
    <property type="match status" value="1"/>
</dbReference>
<dbReference type="HOGENOM" id="CLU_015263_5_2_6"/>
<evidence type="ECO:0000256" key="4">
    <source>
        <dbReference type="ARBA" id="ARBA00020774"/>
    </source>
</evidence>
<evidence type="ECO:0000256" key="8">
    <source>
        <dbReference type="ARBA" id="ARBA00022692"/>
    </source>
</evidence>
<dbReference type="InterPro" id="IPR001807">
    <property type="entry name" value="ClC"/>
</dbReference>
<evidence type="ECO:0000256" key="3">
    <source>
        <dbReference type="ARBA" id="ARBA00006004"/>
    </source>
</evidence>
<keyword evidence="13 16" id="KW-0869">Chloride channel</keyword>
<feature type="transmembrane region" description="Helical" evidence="16">
    <location>
        <begin position="281"/>
        <end position="302"/>
    </location>
</feature>
<keyword evidence="7" id="KW-0997">Cell inner membrane</keyword>
<protein>
    <recommendedName>
        <fullName evidence="4 16">Voltage-gated ClC-type chloride channel ClcB</fullName>
    </recommendedName>
</protein>
<keyword evidence="15 16" id="KW-0407">Ion channel</keyword>
<dbReference type="AlphaFoldDB" id="F4SZB5"/>
<organism evidence="17 18">
    <name type="scientific">Escherichia coli M605</name>
    <dbReference type="NCBI Taxonomy" id="656417"/>
    <lineage>
        <taxon>Bacteria</taxon>
        <taxon>Pseudomonadati</taxon>
        <taxon>Pseudomonadota</taxon>
        <taxon>Gammaproteobacteria</taxon>
        <taxon>Enterobacterales</taxon>
        <taxon>Enterobacteriaceae</taxon>
        <taxon>Escherichia</taxon>
    </lineage>
</organism>
<keyword evidence="5 16" id="KW-0813">Transport</keyword>
<feature type="transmembrane region" description="Helical" evidence="16">
    <location>
        <begin position="241"/>
        <end position="261"/>
    </location>
</feature>
<feature type="transmembrane region" description="Helical" evidence="16">
    <location>
        <begin position="339"/>
        <end position="358"/>
    </location>
</feature>
<comment type="subcellular location">
    <subcellularLocation>
        <location evidence="2">Cell inner membrane</location>
        <topology evidence="2">Multi-pass membrane protein</topology>
    </subcellularLocation>
    <subcellularLocation>
        <location evidence="16">Cell membrane</location>
        <topology evidence="16">Multi-pass membrane protein</topology>
    </subcellularLocation>
</comment>
<dbReference type="HAMAP" id="MF_01203">
    <property type="entry name" value="CLC_ClcB"/>
    <property type="match status" value="1"/>
</dbReference>
<evidence type="ECO:0000256" key="9">
    <source>
        <dbReference type="ARBA" id="ARBA00022882"/>
    </source>
</evidence>
<keyword evidence="8 16" id="KW-0812">Transmembrane</keyword>
<dbReference type="InterPro" id="IPR014743">
    <property type="entry name" value="Cl-channel_core"/>
</dbReference>
<evidence type="ECO:0000256" key="11">
    <source>
        <dbReference type="ARBA" id="ARBA00023065"/>
    </source>
</evidence>
<feature type="transmembrane region" description="Helical" evidence="16">
    <location>
        <begin position="164"/>
        <end position="182"/>
    </location>
</feature>
<feature type="transmembrane region" description="Helical" evidence="16">
    <location>
        <begin position="194"/>
        <end position="220"/>
    </location>
</feature>
<evidence type="ECO:0000256" key="2">
    <source>
        <dbReference type="ARBA" id="ARBA00004429"/>
    </source>
</evidence>
<dbReference type="PANTHER" id="PTHR43427:SF6">
    <property type="entry name" value="CHLORIDE CHANNEL PROTEIN CLC-E"/>
    <property type="match status" value="1"/>
</dbReference>
<dbReference type="InterPro" id="IPR050368">
    <property type="entry name" value="ClC-type_chloride_channel"/>
</dbReference>
<proteinExistence type="inferred from homology"/>
<dbReference type="PANTHER" id="PTHR43427">
    <property type="entry name" value="CHLORIDE CHANNEL PROTEIN CLC-E"/>
    <property type="match status" value="1"/>
</dbReference>
<feature type="transmembrane region" description="Helical" evidence="16">
    <location>
        <begin position="404"/>
        <end position="424"/>
    </location>
</feature>
<dbReference type="Proteomes" id="UP000004710">
    <property type="component" value="Unassembled WGS sequence"/>
</dbReference>
<dbReference type="SUPFAM" id="SSF81340">
    <property type="entry name" value="Clc chloride channel"/>
    <property type="match status" value="1"/>
</dbReference>
<evidence type="ECO:0000256" key="10">
    <source>
        <dbReference type="ARBA" id="ARBA00022989"/>
    </source>
</evidence>
<evidence type="ECO:0000256" key="15">
    <source>
        <dbReference type="ARBA" id="ARBA00023303"/>
    </source>
</evidence>
<evidence type="ECO:0000313" key="17">
    <source>
        <dbReference type="EMBL" id="EGI15997.1"/>
    </source>
</evidence>
<dbReference type="Pfam" id="PF00654">
    <property type="entry name" value="Voltage_CLC"/>
    <property type="match status" value="1"/>
</dbReference>
<feature type="transmembrane region" description="Helical" evidence="16">
    <location>
        <begin position="21"/>
        <end position="42"/>
    </location>
</feature>
<comment type="function">
    <text evidence="1 16">Probably acts as an electrical shunt for an outwardly-directed proton pump that is linked to amino acid decarboxylation, as part of the extreme acid resistance (XAR) response.</text>
</comment>
<evidence type="ECO:0000256" key="1">
    <source>
        <dbReference type="ARBA" id="ARBA00003240"/>
    </source>
</evidence>
<feature type="transmembrane region" description="Helical" evidence="16">
    <location>
        <begin position="370"/>
        <end position="392"/>
    </location>
</feature>
<keyword evidence="10 16" id="KW-1133">Transmembrane helix</keyword>
<evidence type="ECO:0000256" key="14">
    <source>
        <dbReference type="ARBA" id="ARBA00023214"/>
    </source>
</evidence>
<keyword evidence="12 16" id="KW-0472">Membrane</keyword>
<dbReference type="PRINTS" id="PR00762">
    <property type="entry name" value="CLCHANNEL"/>
</dbReference>
<dbReference type="GO" id="GO:0005886">
    <property type="term" value="C:plasma membrane"/>
    <property type="evidence" value="ECO:0007669"/>
    <property type="project" value="UniProtKB-SubCell"/>
</dbReference>
<accession>F4SZB5</accession>
<evidence type="ECO:0000256" key="5">
    <source>
        <dbReference type="ARBA" id="ARBA00022448"/>
    </source>
</evidence>
<keyword evidence="6 16" id="KW-1003">Cell membrane</keyword>
<evidence type="ECO:0000256" key="6">
    <source>
        <dbReference type="ARBA" id="ARBA00022475"/>
    </source>
</evidence>
<dbReference type="NCBIfam" id="NF002437">
    <property type="entry name" value="PRK01610.1"/>
    <property type="match status" value="1"/>
</dbReference>
<dbReference type="CDD" id="cd00400">
    <property type="entry name" value="Voltage_gated_ClC"/>
    <property type="match status" value="1"/>
</dbReference>
<feature type="transmembrane region" description="Helical" evidence="16">
    <location>
        <begin position="314"/>
        <end position="333"/>
    </location>
</feature>
<evidence type="ECO:0000256" key="13">
    <source>
        <dbReference type="ARBA" id="ARBA00023173"/>
    </source>
</evidence>
<dbReference type="InterPro" id="IPR023790">
    <property type="entry name" value="Cl-channel_volt-gated_ClcB"/>
</dbReference>
<dbReference type="GO" id="GO:0034707">
    <property type="term" value="C:chloride channel complex"/>
    <property type="evidence" value="ECO:0007669"/>
    <property type="project" value="UniProtKB-KW"/>
</dbReference>
<keyword evidence="11 16" id="KW-0406">Ion transport</keyword>
<evidence type="ECO:0000313" key="18">
    <source>
        <dbReference type="Proteomes" id="UP000004710"/>
    </source>
</evidence>
<sequence>MFHCPFLLMHHLHIYPDLRTMFRRLLIATIVGILAAFAVAGFRHAMQLLEWLFLNNDSGSLVNAATNLSPWRRLLTPALGGLAAGLLLMGWQKFTQQRPHAPTDYMEALQTDGQFDYAASLVKSLASLLVVTSGSAIGREGAMILLAALAASCFAQRFTPRQEWKLWIACGAAAGMAAAYRAPLAGSLFIAEVLFGTMMLASLGPVIISAVVALLVSNLINHSDALLYSVQLSVTVQARDYALIISTGVLAGLCGPLLLTLMNACHRGFVSLKLAPPWQLALGGLIVGLLSLFTPAVWGNGYSTVQSFLTAPPLLMIIAGIFLCKLCAVLASSGSGAPGGVFTPTLFIGLAIGMLYGRSLGLWLPDGEEITLLLGLTGMATLLAATTHAPIMSTLMICEMTGEYQLLPGLLIACVIASVISRTLHRDSIYRQHTAKHS</sequence>
<evidence type="ECO:0000256" key="16">
    <source>
        <dbReference type="HAMAP-Rule" id="MF_01203"/>
    </source>
</evidence>
<evidence type="ECO:0000256" key="12">
    <source>
        <dbReference type="ARBA" id="ARBA00023136"/>
    </source>
</evidence>
<gene>
    <name evidence="16" type="primary">clcB</name>
    <name evidence="17" type="ORF">ECIG_03690</name>
</gene>
<reference evidence="17 18" key="1">
    <citation type="submission" date="2010-01" db="EMBL/GenBank/DDBJ databases">
        <title>The Genome Sequence of Escherichia coli M605.</title>
        <authorList>
            <consortium name="The Broad Institute Genome Sequencing Platform"/>
            <consortium name="The Broad Institute Genome Sequencing Center for Infectious Disease"/>
            <person name="Feldgarden M."/>
            <person name="Gordon D.M."/>
            <person name="Johnson J.R."/>
            <person name="Johnston B.D."/>
            <person name="Young S."/>
            <person name="Zeng Q."/>
            <person name="Koehrsen M."/>
            <person name="Alvarado L."/>
            <person name="Berlin A.M."/>
            <person name="Borenstein D."/>
            <person name="Chapman S.B."/>
            <person name="Chen Z."/>
            <person name="Engels R."/>
            <person name="Freedman E."/>
            <person name="Gellesch M."/>
            <person name="Goldberg J."/>
            <person name="Griggs A."/>
            <person name="Gujja S."/>
            <person name="Heilman E.R."/>
            <person name="Heiman D.I."/>
            <person name="Hepburn T.A."/>
            <person name="Howarth C."/>
            <person name="Jen D."/>
            <person name="Larson L."/>
            <person name="Lewis B."/>
            <person name="Mehta T."/>
            <person name="Park D."/>
            <person name="Pearson M."/>
            <person name="Richards J."/>
            <person name="Roberts A."/>
            <person name="Saif S."/>
            <person name="Shea T.D."/>
            <person name="Shenoy N."/>
            <person name="Sisk P."/>
            <person name="Stolte C."/>
            <person name="Sykes S.N."/>
            <person name="Walk T."/>
            <person name="White J."/>
            <person name="Yandava C."/>
            <person name="Haas B."/>
            <person name="Henn M.R."/>
            <person name="Nusbaum C."/>
            <person name="Birren B."/>
        </authorList>
    </citation>
    <scope>NUCLEOTIDE SEQUENCE [LARGE SCALE GENOMIC DNA]</scope>
    <source>
        <strain evidence="17 18">M605</strain>
    </source>
</reference>
<name>F4SZB5_ECOLX</name>
<dbReference type="EMBL" id="GL883910">
    <property type="protein sequence ID" value="EGI15997.1"/>
    <property type="molecule type" value="Genomic_DNA"/>
</dbReference>
<keyword evidence="9 16" id="KW-0851">Voltage-gated channel</keyword>
<dbReference type="Gene3D" id="1.10.3080.10">
    <property type="entry name" value="Clc chloride channel"/>
    <property type="match status" value="1"/>
</dbReference>
<comment type="similarity">
    <text evidence="3 16">Belongs to the chloride channel (TC 2.A.49) family. ClcB subfamily.</text>
</comment>
<dbReference type="GO" id="GO:0010447">
    <property type="term" value="P:response to acidic pH"/>
    <property type="evidence" value="ECO:0007669"/>
    <property type="project" value="InterPro"/>
</dbReference>
<dbReference type="GO" id="GO:0005247">
    <property type="term" value="F:voltage-gated chloride channel activity"/>
    <property type="evidence" value="ECO:0007669"/>
    <property type="project" value="UniProtKB-UniRule"/>
</dbReference>
<evidence type="ECO:0000256" key="7">
    <source>
        <dbReference type="ARBA" id="ARBA00022519"/>
    </source>
</evidence>